<dbReference type="FunFam" id="1.20.1070.10:FF:000197">
    <property type="entry name" value="Teleost multiple tissue opsin 2b"/>
    <property type="match status" value="1"/>
</dbReference>
<dbReference type="SUPFAM" id="SSF81321">
    <property type="entry name" value="Family A G protein-coupled receptor-like"/>
    <property type="match status" value="1"/>
</dbReference>
<evidence type="ECO:0000256" key="7">
    <source>
        <dbReference type="ARBA" id="ARBA00022991"/>
    </source>
</evidence>
<dbReference type="InterPro" id="IPR000276">
    <property type="entry name" value="GPCR_Rhodpsn"/>
</dbReference>
<dbReference type="AlphaFoldDB" id="A0A6P3WCX7"/>
<dbReference type="GO" id="GO:0009881">
    <property type="term" value="F:photoreceptor activity"/>
    <property type="evidence" value="ECO:0007669"/>
    <property type="project" value="UniProtKB-KW"/>
</dbReference>
<dbReference type="PROSITE" id="PS00237">
    <property type="entry name" value="G_PROTEIN_RECEP_F1_1"/>
    <property type="match status" value="1"/>
</dbReference>
<dbReference type="InterPro" id="IPR050125">
    <property type="entry name" value="GPCR_opsins"/>
</dbReference>
<keyword evidence="10" id="KW-0675">Receptor</keyword>
<dbReference type="GeneID" id="105911292"/>
<organism evidence="14 15">
    <name type="scientific">Clupea harengus</name>
    <name type="common">Atlantic herring</name>
    <dbReference type="NCBI Taxonomy" id="7950"/>
    <lineage>
        <taxon>Eukaryota</taxon>
        <taxon>Metazoa</taxon>
        <taxon>Chordata</taxon>
        <taxon>Craniata</taxon>
        <taxon>Vertebrata</taxon>
        <taxon>Euteleostomi</taxon>
        <taxon>Actinopterygii</taxon>
        <taxon>Neopterygii</taxon>
        <taxon>Teleostei</taxon>
        <taxon>Clupei</taxon>
        <taxon>Clupeiformes</taxon>
        <taxon>Clupeoidei</taxon>
        <taxon>Clupeidae</taxon>
        <taxon>Clupea</taxon>
    </lineage>
</organism>
<dbReference type="RefSeq" id="XP_012695542.3">
    <property type="nucleotide sequence ID" value="XM_012840088.3"/>
</dbReference>
<dbReference type="InterPro" id="IPR027430">
    <property type="entry name" value="Retinal_BS"/>
</dbReference>
<feature type="transmembrane region" description="Helical" evidence="12">
    <location>
        <begin position="157"/>
        <end position="181"/>
    </location>
</feature>
<evidence type="ECO:0000256" key="11">
    <source>
        <dbReference type="ARBA" id="ARBA00023224"/>
    </source>
</evidence>
<feature type="transmembrane region" description="Helical" evidence="12">
    <location>
        <begin position="201"/>
        <end position="228"/>
    </location>
</feature>
<proteinExistence type="predicted"/>
<keyword evidence="8" id="KW-0297">G-protein coupled receptor</keyword>
<dbReference type="OrthoDB" id="2101615at2759"/>
<keyword evidence="2" id="KW-0600">Photoreceptor protein</keyword>
<evidence type="ECO:0000256" key="1">
    <source>
        <dbReference type="ARBA" id="ARBA00004141"/>
    </source>
</evidence>
<feature type="transmembrane region" description="Helical" evidence="12">
    <location>
        <begin position="41"/>
        <end position="65"/>
    </location>
</feature>
<dbReference type="PROSITE" id="PS00238">
    <property type="entry name" value="OPSIN"/>
    <property type="match status" value="1"/>
</dbReference>
<dbReference type="PANTHER" id="PTHR24240">
    <property type="entry name" value="OPSIN"/>
    <property type="match status" value="1"/>
</dbReference>
<dbReference type="GO" id="GO:0004930">
    <property type="term" value="F:G protein-coupled receptor activity"/>
    <property type="evidence" value="ECO:0007669"/>
    <property type="project" value="UniProtKB-KW"/>
</dbReference>
<keyword evidence="5" id="KW-0681">Retinal protein</keyword>
<evidence type="ECO:0000256" key="9">
    <source>
        <dbReference type="ARBA" id="ARBA00023136"/>
    </source>
</evidence>
<reference evidence="15" key="1">
    <citation type="submission" date="2025-08" db="UniProtKB">
        <authorList>
            <consortium name="RefSeq"/>
        </authorList>
    </citation>
    <scope>IDENTIFICATION</scope>
</reference>
<keyword evidence="7" id="KW-0157">Chromophore</keyword>
<keyword evidence="4 12" id="KW-0812">Transmembrane</keyword>
<evidence type="ECO:0000256" key="4">
    <source>
        <dbReference type="ARBA" id="ARBA00022692"/>
    </source>
</evidence>
<gene>
    <name evidence="15" type="primary">tmtops3a</name>
</gene>
<evidence type="ECO:0000256" key="5">
    <source>
        <dbReference type="ARBA" id="ARBA00022925"/>
    </source>
</evidence>
<feature type="transmembrane region" description="Helical" evidence="12">
    <location>
        <begin position="249"/>
        <end position="267"/>
    </location>
</feature>
<evidence type="ECO:0000256" key="6">
    <source>
        <dbReference type="ARBA" id="ARBA00022989"/>
    </source>
</evidence>
<keyword evidence="14" id="KW-1185">Reference proteome</keyword>
<feature type="transmembrane region" description="Helical" evidence="12">
    <location>
        <begin position="77"/>
        <end position="103"/>
    </location>
</feature>
<feature type="domain" description="G-protein coupled receptors family 1 profile" evidence="13">
    <location>
        <begin position="57"/>
        <end position="305"/>
    </location>
</feature>
<dbReference type="PROSITE" id="PS50262">
    <property type="entry name" value="G_PROTEIN_RECEP_F1_2"/>
    <property type="match status" value="1"/>
</dbReference>
<dbReference type="CTD" id="102031125"/>
<keyword evidence="9 12" id="KW-0472">Membrane</keyword>
<evidence type="ECO:0000259" key="13">
    <source>
        <dbReference type="PROSITE" id="PS50262"/>
    </source>
</evidence>
<sequence>MLVHIWSLNLSILESFSVNQSYNDSTEDPLFPHRLSRTGHTVVAIFLGIILFFGFFNNLLVLLVFAKFRCLWTPINLILLNISVSDILVCIFGTPFSFAANVYGRWLIGDLGCQWYGFANSLFGIVSLVSMSILSYERYTTLLCPTKADLSDFRKAWLWVAGSWLYSLMWTLPPLLGWSHYGPEGPGTSCSVEWRRRSVGGMSYVVCLFVFCLALPLLLMLLCYIRILQFIREMSRVKYKAAQRRQNHILRMVIIMVSCYLLCWMPYGLMALVATFGETGLVTSVMSVVPAVLAKSSTVLNPIIYVLFNDQVGPPFHSAIQISPC</sequence>
<keyword evidence="3" id="KW-0716">Sensory transduction</keyword>
<evidence type="ECO:0000256" key="3">
    <source>
        <dbReference type="ARBA" id="ARBA00022606"/>
    </source>
</evidence>
<dbReference type="KEGG" id="char:105911292"/>
<dbReference type="GO" id="GO:0016020">
    <property type="term" value="C:membrane"/>
    <property type="evidence" value="ECO:0007669"/>
    <property type="project" value="UniProtKB-SubCell"/>
</dbReference>
<keyword evidence="6 12" id="KW-1133">Transmembrane helix</keyword>
<evidence type="ECO:0000256" key="2">
    <source>
        <dbReference type="ARBA" id="ARBA00022543"/>
    </source>
</evidence>
<protein>
    <submittedName>
        <fullName evidence="15">Teleost multiple tissue opsin 3a</fullName>
    </submittedName>
</protein>
<accession>A0A6P3WCX7</accession>
<evidence type="ECO:0000256" key="10">
    <source>
        <dbReference type="ARBA" id="ARBA00023170"/>
    </source>
</evidence>
<dbReference type="GO" id="GO:0007602">
    <property type="term" value="P:phototransduction"/>
    <property type="evidence" value="ECO:0007669"/>
    <property type="project" value="UniProtKB-KW"/>
</dbReference>
<dbReference type="Pfam" id="PF00001">
    <property type="entry name" value="7tm_1"/>
    <property type="match status" value="1"/>
</dbReference>
<evidence type="ECO:0000313" key="14">
    <source>
        <dbReference type="Proteomes" id="UP000515152"/>
    </source>
</evidence>
<dbReference type="InterPro" id="IPR017452">
    <property type="entry name" value="GPCR_Rhodpsn_7TM"/>
</dbReference>
<evidence type="ECO:0000256" key="12">
    <source>
        <dbReference type="SAM" id="Phobius"/>
    </source>
</evidence>
<comment type="subcellular location">
    <subcellularLocation>
        <location evidence="1">Membrane</location>
        <topology evidence="1">Multi-pass membrane protein</topology>
    </subcellularLocation>
</comment>
<evidence type="ECO:0000256" key="8">
    <source>
        <dbReference type="ARBA" id="ARBA00023040"/>
    </source>
</evidence>
<dbReference type="Proteomes" id="UP000515152">
    <property type="component" value="Chromosome 20"/>
</dbReference>
<name>A0A6P3WCX7_CLUHA</name>
<feature type="transmembrane region" description="Helical" evidence="12">
    <location>
        <begin position="115"/>
        <end position="136"/>
    </location>
</feature>
<keyword evidence="11" id="KW-0807">Transducer</keyword>
<evidence type="ECO:0000313" key="15">
    <source>
        <dbReference type="RefSeq" id="XP_012695542.3"/>
    </source>
</evidence>